<dbReference type="AlphaFoldDB" id="A0A1W1BBU0"/>
<dbReference type="EMBL" id="FPHB01000013">
    <property type="protein sequence ID" value="SFV51014.1"/>
    <property type="molecule type" value="Genomic_DNA"/>
</dbReference>
<protein>
    <submittedName>
        <fullName evidence="1">Uncharacterized protein</fullName>
    </submittedName>
</protein>
<gene>
    <name evidence="1" type="ORF">MNB_SM-7-110</name>
</gene>
<name>A0A1W1BBU0_9ZZZZ</name>
<sequence>MAGVHFTFNNFKALVDLNIGIARRLDENRAESFTLLYCDFSDISMENVTEALATTLRGSDSIANYDTDYFFLLPYTDKYGAEVVKQIFEDLFEKDIPNFMVSYPVDGENAAELIAMLQDSISTFLKKDLDYLDRFLEKE</sequence>
<accession>A0A1W1BBU0</accession>
<proteinExistence type="predicted"/>
<organism evidence="1">
    <name type="scientific">hydrothermal vent metagenome</name>
    <dbReference type="NCBI Taxonomy" id="652676"/>
    <lineage>
        <taxon>unclassified sequences</taxon>
        <taxon>metagenomes</taxon>
        <taxon>ecological metagenomes</taxon>
    </lineage>
</organism>
<evidence type="ECO:0000313" key="1">
    <source>
        <dbReference type="EMBL" id="SFV51014.1"/>
    </source>
</evidence>
<reference evidence="1" key="1">
    <citation type="submission" date="2016-10" db="EMBL/GenBank/DDBJ databases">
        <authorList>
            <person name="de Groot N.N."/>
        </authorList>
    </citation>
    <scope>NUCLEOTIDE SEQUENCE</scope>
</reference>